<gene>
    <name evidence="1" type="ORF">H1R19_01590</name>
</gene>
<dbReference type="RefSeq" id="WP_219850386.1">
    <property type="nucleotide sequence ID" value="NZ_CP059491.1"/>
</dbReference>
<proteinExistence type="predicted"/>
<dbReference type="EMBL" id="CP059491">
    <property type="protein sequence ID" value="QMT01918.1"/>
    <property type="molecule type" value="Genomic_DNA"/>
</dbReference>
<dbReference type="Proteomes" id="UP000515663">
    <property type="component" value="Chromosome"/>
</dbReference>
<evidence type="ECO:0000313" key="2">
    <source>
        <dbReference type="Proteomes" id="UP000515663"/>
    </source>
</evidence>
<sequence length="159" mass="16928">MTRTFDAATWGTDLRAVGADIVAGEISLREESLHRKIAFYLDADGLPVCQSLCPSSAWFPTLVTRMTAVTVAHGRAVVAVDAVLPLHSSVLDVAFPGTELAGAQSADITVVDLSRHRRTLHAELPRHLVVTGTIALALSPVCAHPEKWTRSGDAHVATT</sequence>
<dbReference type="KEGG" id="gji:H1R19_01590"/>
<reference evidence="2" key="1">
    <citation type="submission" date="2020-07" db="EMBL/GenBank/DDBJ databases">
        <title>novel species isolated from the respiratory tract of Marmot.</title>
        <authorList>
            <person name="Zhang G."/>
        </authorList>
    </citation>
    <scope>NUCLEOTIDE SEQUENCE [LARGE SCALE GENOMIC DNA]</scope>
    <source>
        <strain evidence="2">686</strain>
    </source>
</reference>
<dbReference type="AlphaFoldDB" id="A0A7D7LX55"/>
<organism evidence="1 2">
    <name type="scientific">Gordonia jinghuaiqii</name>
    <dbReference type="NCBI Taxonomy" id="2758710"/>
    <lineage>
        <taxon>Bacteria</taxon>
        <taxon>Bacillati</taxon>
        <taxon>Actinomycetota</taxon>
        <taxon>Actinomycetes</taxon>
        <taxon>Mycobacteriales</taxon>
        <taxon>Gordoniaceae</taxon>
        <taxon>Gordonia</taxon>
    </lineage>
</organism>
<keyword evidence="2" id="KW-1185">Reference proteome</keyword>
<protein>
    <submittedName>
        <fullName evidence="1">Uncharacterized protein</fullName>
    </submittedName>
</protein>
<evidence type="ECO:0000313" key="1">
    <source>
        <dbReference type="EMBL" id="QMT01918.1"/>
    </source>
</evidence>
<accession>A0A7D7LX55</accession>
<name>A0A7D7LX55_9ACTN</name>